<feature type="region of interest" description="Disordered" evidence="1">
    <location>
        <begin position="174"/>
        <end position="550"/>
    </location>
</feature>
<feature type="compositionally biased region" description="Basic and acidic residues" evidence="1">
    <location>
        <begin position="515"/>
        <end position="550"/>
    </location>
</feature>
<dbReference type="Pfam" id="PF24371">
    <property type="entry name" value="DUF7527"/>
    <property type="match status" value="1"/>
</dbReference>
<feature type="domain" description="DUF7527" evidence="2">
    <location>
        <begin position="593"/>
        <end position="832"/>
    </location>
</feature>
<feature type="compositionally biased region" description="Polar residues" evidence="1">
    <location>
        <begin position="465"/>
        <end position="484"/>
    </location>
</feature>
<feature type="compositionally biased region" description="Basic and acidic residues" evidence="1">
    <location>
        <begin position="283"/>
        <end position="294"/>
    </location>
</feature>
<feature type="compositionally biased region" description="Acidic residues" evidence="1">
    <location>
        <begin position="176"/>
        <end position="187"/>
    </location>
</feature>
<dbReference type="AlphaFoldDB" id="A0A4D6H9B4"/>
<sequence>MTTRTADRVDEWDSRPFSDGYEELHTLADRSFSGAITAGRATLYMLNGTVVGVLGGSIEDFEDATGTVYEAPTAALPLLAVMQERSDEVRAKYYSEETALAEADQQLSEGGFTGYVELSENVLSGDYYVVYHGGKSMSVAFVGESERLITDEEAFEQADEEVGIYEVRPAAVDPIEIPEPEPPDDDGSASAVPTNESADEPASEPDGQPDSGSASSGTAPESGSGAATRDTTEGAETADRDAGEPSTREGAPSEKRAGRSERSGDPERTSQQQSASTSTDPDGPARRSNRDPSRGADSSGESTAGRTRNSSDRESSQRPGSESSRSPEDEPRRPADSGSERPRRETEPRQSSHGESPQRRRDDREGHETRSETGQPSDRRRQQPVDESPRSGANRSRRSQEPVTESREPERDQRGRDRRSERSEATDRATEVAERAISEETPSGETAELEHRTIPSVDPERTWTPDGSDSEQSQAPPSQSTGQQARERGTRRSAPGSREPDTNAELEEAQAEIEDLQRRLDELETERADLEATRDELASERDALTEERDQLQAELDRVRTERDELQAEIEQLRQELDERESPSETAPAAETSLSPAQAIDGTNLFVRYESKGDATLKSAHDGSVDAEAVDANLNLEYHTGFEADEAAVDGRPFEEFLFETLHYRFVDWVVSTLLYEIRDTGHQNALADLYDALPRIDRAELNGSVTVSVTEEGEEQRTQEHFDVVLRDRMGNPLVVTNLNDSREAATDEMMTNLVTAATRVGESSDHLAGAFFVTSSFFDPDALETAAEASGGGILSRDKRESFVRLSRKDGFHLCLVESRDGGFHLAVPEL</sequence>
<accession>A0A4D6H9B4</accession>
<dbReference type="Gene3D" id="1.20.5.1000">
    <property type="entry name" value="arf6 gtpase in complex with a specific effector, jip4"/>
    <property type="match status" value="1"/>
</dbReference>
<feature type="compositionally biased region" description="Basic and acidic residues" evidence="1">
    <location>
        <begin position="398"/>
        <end position="438"/>
    </location>
</feature>
<evidence type="ECO:0000259" key="2">
    <source>
        <dbReference type="Pfam" id="PF24371"/>
    </source>
</evidence>
<feature type="compositionally biased region" description="Polar residues" evidence="1">
    <location>
        <begin position="210"/>
        <end position="221"/>
    </location>
</feature>
<gene>
    <name evidence="3" type="ORF">DV733_02165</name>
</gene>
<feature type="compositionally biased region" description="Polar residues" evidence="1">
    <location>
        <begin position="299"/>
        <end position="308"/>
    </location>
</feature>
<protein>
    <recommendedName>
        <fullName evidence="2">DUF7527 domain-containing protein</fullName>
    </recommendedName>
</protein>
<proteinExistence type="predicted"/>
<dbReference type="KEGG" id="hsn:DV733_02165"/>
<feature type="compositionally biased region" description="Acidic residues" evidence="1">
    <location>
        <begin position="502"/>
        <end position="514"/>
    </location>
</feature>
<feature type="compositionally biased region" description="Basic and acidic residues" evidence="1">
    <location>
        <begin position="448"/>
        <end position="463"/>
    </location>
</feature>
<dbReference type="RefSeq" id="WP_049993545.1">
    <property type="nucleotide sequence ID" value="NZ_CP031310.1"/>
</dbReference>
<feature type="compositionally biased region" description="Basic and acidic residues" evidence="1">
    <location>
        <begin position="325"/>
        <end position="389"/>
    </location>
</feature>
<dbReference type="GeneID" id="39846634"/>
<evidence type="ECO:0000256" key="1">
    <source>
        <dbReference type="SAM" id="MobiDB-lite"/>
    </source>
</evidence>
<dbReference type="InterPro" id="IPR055949">
    <property type="entry name" value="DUF7527"/>
</dbReference>
<dbReference type="Proteomes" id="UP000296706">
    <property type="component" value="Chromosome"/>
</dbReference>
<evidence type="ECO:0000313" key="3">
    <source>
        <dbReference type="EMBL" id="QCC50101.1"/>
    </source>
</evidence>
<name>A0A4D6H9B4_9EURY</name>
<reference evidence="3 4" key="1">
    <citation type="journal article" date="2019" name="Nat. Commun.">
        <title>A new type of DNA phosphorothioation-based antiviral system in archaea.</title>
        <authorList>
            <person name="Xiong L."/>
            <person name="Liu S."/>
            <person name="Chen S."/>
            <person name="Xiao Y."/>
            <person name="Zhu B."/>
            <person name="Gao Y."/>
            <person name="Zhang Y."/>
            <person name="Chen B."/>
            <person name="Luo J."/>
            <person name="Deng Z."/>
            <person name="Chen X."/>
            <person name="Wang L."/>
            <person name="Chen S."/>
        </authorList>
    </citation>
    <scope>NUCLEOTIDE SEQUENCE [LARGE SCALE GENOMIC DNA]</scope>
    <source>
        <strain evidence="3 4">CBA1105</strain>
    </source>
</reference>
<feature type="region of interest" description="Disordered" evidence="1">
    <location>
        <begin position="573"/>
        <end position="593"/>
    </location>
</feature>
<dbReference type="OrthoDB" id="157503at2157"/>
<evidence type="ECO:0000313" key="4">
    <source>
        <dbReference type="Proteomes" id="UP000296706"/>
    </source>
</evidence>
<dbReference type="STRING" id="1457250.GCA_000755225_02731"/>
<feature type="compositionally biased region" description="Low complexity" evidence="1">
    <location>
        <begin position="269"/>
        <end position="279"/>
    </location>
</feature>
<keyword evidence="4" id="KW-1185">Reference proteome</keyword>
<feature type="compositionally biased region" description="Basic and acidic residues" evidence="1">
    <location>
        <begin position="237"/>
        <end position="268"/>
    </location>
</feature>
<organism evidence="3 4">
    <name type="scientific">Halapricum salinum</name>
    <dbReference type="NCBI Taxonomy" id="1457250"/>
    <lineage>
        <taxon>Archaea</taxon>
        <taxon>Methanobacteriati</taxon>
        <taxon>Methanobacteriota</taxon>
        <taxon>Stenosarchaea group</taxon>
        <taxon>Halobacteria</taxon>
        <taxon>Halobacteriales</taxon>
        <taxon>Haloarculaceae</taxon>
        <taxon>Halapricum</taxon>
    </lineage>
</organism>
<feature type="compositionally biased region" description="Basic and acidic residues" evidence="1">
    <location>
        <begin position="573"/>
        <end position="582"/>
    </location>
</feature>
<dbReference type="EMBL" id="CP031310">
    <property type="protein sequence ID" value="QCC50101.1"/>
    <property type="molecule type" value="Genomic_DNA"/>
</dbReference>